<organism evidence="4 5">
    <name type="scientific">Bifidobacterium colobi</name>
    <dbReference type="NCBI Taxonomy" id="2809026"/>
    <lineage>
        <taxon>Bacteria</taxon>
        <taxon>Bacillati</taxon>
        <taxon>Actinomycetota</taxon>
        <taxon>Actinomycetes</taxon>
        <taxon>Bifidobacteriales</taxon>
        <taxon>Bifidobacteriaceae</taxon>
        <taxon>Bifidobacterium</taxon>
    </lineage>
</organism>
<reference evidence="4 5" key="1">
    <citation type="journal article" date="2021" name="Environ. Microbiol.">
        <title>Genetic insights into the dark matter of the mammalian gut microbiota through targeted genome reconstruction.</title>
        <authorList>
            <person name="Lugli G.A."/>
            <person name="Alessandri G."/>
            <person name="Milani C."/>
            <person name="Viappiani A."/>
            <person name="Fontana F."/>
            <person name="Tarracchini C."/>
            <person name="Mancabelli L."/>
            <person name="Argentini C."/>
            <person name="Ruiz L."/>
            <person name="Margolles A."/>
            <person name="van Sinderen D."/>
            <person name="Turroni F."/>
            <person name="Ventura M."/>
        </authorList>
    </citation>
    <scope>NUCLEOTIDE SEQUENCE [LARGE SCALE GENOMIC DNA]</scope>
    <source>
        <strain evidence="4 5">LC6</strain>
    </source>
</reference>
<keyword evidence="2" id="KW-0812">Transmembrane</keyword>
<keyword evidence="2" id="KW-1133">Transmembrane helix</keyword>
<accession>A0ABS5UWY8</accession>
<dbReference type="SUPFAM" id="SSF81995">
    <property type="entry name" value="beta-sandwich domain of Sec23/24"/>
    <property type="match status" value="1"/>
</dbReference>
<dbReference type="EMBL" id="JAFEJU010000006">
    <property type="protein sequence ID" value="MBT1175617.1"/>
    <property type="molecule type" value="Genomic_DNA"/>
</dbReference>
<evidence type="ECO:0000256" key="1">
    <source>
        <dbReference type="SAM" id="MobiDB-lite"/>
    </source>
</evidence>
<proteinExistence type="predicted"/>
<evidence type="ECO:0000313" key="4">
    <source>
        <dbReference type="EMBL" id="MBT1175617.1"/>
    </source>
</evidence>
<feature type="domain" description="Zinc-ribbon" evidence="3">
    <location>
        <begin position="2"/>
        <end position="24"/>
    </location>
</feature>
<feature type="transmembrane region" description="Helical" evidence="2">
    <location>
        <begin position="126"/>
        <end position="148"/>
    </location>
</feature>
<evidence type="ECO:0000259" key="3">
    <source>
        <dbReference type="Pfam" id="PF13240"/>
    </source>
</evidence>
<protein>
    <submittedName>
        <fullName evidence="4">Zinc ribbon domain-containing protein</fullName>
    </submittedName>
</protein>
<feature type="compositionally biased region" description="Low complexity" evidence="1">
    <location>
        <begin position="34"/>
        <end position="87"/>
    </location>
</feature>
<feature type="transmembrane region" description="Helical" evidence="2">
    <location>
        <begin position="212"/>
        <end position="232"/>
    </location>
</feature>
<name>A0ABS5UWY8_9BIFI</name>
<sequence>MYCTSCGQPNKDNAKFCTSCGQPLMADNVAPSGAPAQQQPVFQQQPIAQQPTPQQQPGFQQQPIPQQQPIWQQQPAPQQQPAWQQQAANSINTEQLKAQAGKATAQVTDFIKKMDDTKVEVSGHKLSLITVAALVGCVLTVISPFLPYALKQTLMDTSDGWVFLIIPVVVAALVLLRKNLPAAIVSAITLFIAIYDLQHVSHSLGAEMMQSGAYLVIVGTLISTAATVIAFINDLQTKKKNPPTAPKPQMPQQ</sequence>
<dbReference type="Pfam" id="PF13240">
    <property type="entry name" value="Zn_Ribbon_1"/>
    <property type="match status" value="1"/>
</dbReference>
<feature type="region of interest" description="Disordered" evidence="1">
    <location>
        <begin position="24"/>
        <end position="87"/>
    </location>
</feature>
<dbReference type="Proteomes" id="UP000711736">
    <property type="component" value="Unassembled WGS sequence"/>
</dbReference>
<keyword evidence="5" id="KW-1185">Reference proteome</keyword>
<feature type="transmembrane region" description="Helical" evidence="2">
    <location>
        <begin position="160"/>
        <end position="176"/>
    </location>
</feature>
<comment type="caution">
    <text evidence="4">The sequence shown here is derived from an EMBL/GenBank/DDBJ whole genome shotgun (WGS) entry which is preliminary data.</text>
</comment>
<feature type="transmembrane region" description="Helical" evidence="2">
    <location>
        <begin position="183"/>
        <end position="200"/>
    </location>
</feature>
<dbReference type="InterPro" id="IPR026870">
    <property type="entry name" value="Zinc_ribbon_dom"/>
</dbReference>
<dbReference type="RefSeq" id="WP_214376813.1">
    <property type="nucleotide sequence ID" value="NZ_JAFEJU010000006.1"/>
</dbReference>
<gene>
    <name evidence="4" type="ORF">JS530_08935</name>
</gene>
<keyword evidence="2" id="KW-0472">Membrane</keyword>
<evidence type="ECO:0000313" key="5">
    <source>
        <dbReference type="Proteomes" id="UP000711736"/>
    </source>
</evidence>
<evidence type="ECO:0000256" key="2">
    <source>
        <dbReference type="SAM" id="Phobius"/>
    </source>
</evidence>